<feature type="transmembrane region" description="Helical" evidence="1">
    <location>
        <begin position="6"/>
        <end position="23"/>
    </location>
</feature>
<evidence type="ECO:0000256" key="1">
    <source>
        <dbReference type="SAM" id="Phobius"/>
    </source>
</evidence>
<evidence type="ECO:0000313" key="2">
    <source>
        <dbReference type="EMBL" id="UYG97582.1"/>
    </source>
</evidence>
<name>A0AA46SKR8_CYTFI</name>
<keyword evidence="1" id="KW-0812">Transmembrane</keyword>
<feature type="transmembrane region" description="Helical" evidence="1">
    <location>
        <begin position="44"/>
        <end position="65"/>
    </location>
</feature>
<dbReference type="InterPro" id="IPR025441">
    <property type="entry name" value="DUF4181"/>
</dbReference>
<dbReference type="RefSeq" id="WP_263600010.1">
    <property type="nucleotide sequence ID" value="NZ_CP107027.1"/>
</dbReference>
<dbReference type="Pfam" id="PF13789">
    <property type="entry name" value="DUF4181"/>
    <property type="match status" value="1"/>
</dbReference>
<feature type="transmembrane region" description="Helical" evidence="1">
    <location>
        <begin position="108"/>
        <end position="128"/>
    </location>
</feature>
<sequence>MYWIAIFIYFLLIGSAFWLERLLKWKFNIPKKREYTKRFNKQQTVIESLIFVVFLFGCILASITVEKNGVQNPINPIPSHLWMALLIMVIGGYRGYMIRRFAGHSNEHIMEFAFAVWSPILIVIAYHATVAFF</sequence>
<dbReference type="AlphaFoldDB" id="A0AA46SKR8"/>
<accession>A0AA46SKR8</accession>
<dbReference type="Proteomes" id="UP001163104">
    <property type="component" value="Chromosome"/>
</dbReference>
<reference evidence="2" key="1">
    <citation type="submission" date="2022-10" db="EMBL/GenBank/DDBJ databases">
        <title>Mechanism of multi-heavy metal repair in Cytobacillus Firmus M7.</title>
        <authorList>
            <person name="Li X."/>
            <person name="Yu C."/>
        </authorList>
    </citation>
    <scope>NUCLEOTIDE SEQUENCE</scope>
    <source>
        <strain evidence="2">M7</strain>
    </source>
</reference>
<evidence type="ECO:0000313" key="3">
    <source>
        <dbReference type="Proteomes" id="UP001163104"/>
    </source>
</evidence>
<keyword evidence="1" id="KW-0472">Membrane</keyword>
<feature type="transmembrane region" description="Helical" evidence="1">
    <location>
        <begin position="77"/>
        <end position="96"/>
    </location>
</feature>
<organism evidence="2 3">
    <name type="scientific">Cytobacillus firmus</name>
    <name type="common">Bacillus firmus</name>
    <dbReference type="NCBI Taxonomy" id="1399"/>
    <lineage>
        <taxon>Bacteria</taxon>
        <taxon>Bacillati</taxon>
        <taxon>Bacillota</taxon>
        <taxon>Bacilli</taxon>
        <taxon>Bacillales</taxon>
        <taxon>Bacillaceae</taxon>
        <taxon>Cytobacillus</taxon>
    </lineage>
</organism>
<protein>
    <submittedName>
        <fullName evidence="2">DUF4181 domain-containing protein</fullName>
    </submittedName>
</protein>
<proteinExistence type="predicted"/>
<gene>
    <name evidence="2" type="ORF">OD459_11415</name>
</gene>
<keyword evidence="1" id="KW-1133">Transmembrane helix</keyword>
<dbReference type="EMBL" id="CP107027">
    <property type="protein sequence ID" value="UYG97582.1"/>
    <property type="molecule type" value="Genomic_DNA"/>
</dbReference>